<evidence type="ECO:0000313" key="5">
    <source>
        <dbReference type="EMBL" id="HJC39904.1"/>
    </source>
</evidence>
<accession>A0A9D2NY17</accession>
<dbReference type="InterPro" id="IPR000843">
    <property type="entry name" value="HTH_LacI"/>
</dbReference>
<dbReference type="GO" id="GO:0000976">
    <property type="term" value="F:transcription cis-regulatory region binding"/>
    <property type="evidence" value="ECO:0007669"/>
    <property type="project" value="TreeGrafter"/>
</dbReference>
<dbReference type="Proteomes" id="UP000823894">
    <property type="component" value="Unassembled WGS sequence"/>
</dbReference>
<dbReference type="EMBL" id="DWWK01000215">
    <property type="protein sequence ID" value="HJC39904.1"/>
    <property type="molecule type" value="Genomic_DNA"/>
</dbReference>
<dbReference type="InterPro" id="IPR028082">
    <property type="entry name" value="Peripla_BP_I"/>
</dbReference>
<evidence type="ECO:0000256" key="1">
    <source>
        <dbReference type="ARBA" id="ARBA00023015"/>
    </source>
</evidence>
<evidence type="ECO:0000259" key="4">
    <source>
        <dbReference type="PROSITE" id="PS50932"/>
    </source>
</evidence>
<sequence>MTTIQDIADKLGISKGTVSKALNNAPDISETLQKQILETAVELGYTKLRRYKNSAKRLCILVQKDFIQYEEPHHFAYDIVMGFRQMAEPEGYEVEIVSVNAESQRAESYDVFMLQNDYSASFVLGFSLNDPWMEDFRTTRTPTVLYDNQIHDNPSIAYIGIDNEEGMELAVSHLKALGHEKIGYLSSALESHIMQVRYDAFFQALRRHGLDDSPELAGCSFFLTECMDRHLPRLLDMGVTAVVCGQDTIANAALVQCQQMGRRIPEAVSIIGFDDIPICPYTSPPLTTIRQDRINIGKCGYYAAMSLLNGVSIGTILLHAQLIVRNSTGECPNRL</sequence>
<organism evidence="5 6">
    <name type="scientific">Candidatus Mediterraneibacter faecigallinarum</name>
    <dbReference type="NCBI Taxonomy" id="2838669"/>
    <lineage>
        <taxon>Bacteria</taxon>
        <taxon>Bacillati</taxon>
        <taxon>Bacillota</taxon>
        <taxon>Clostridia</taxon>
        <taxon>Lachnospirales</taxon>
        <taxon>Lachnospiraceae</taxon>
        <taxon>Mediterraneibacter</taxon>
    </lineage>
</organism>
<reference evidence="5" key="2">
    <citation type="submission" date="2021-04" db="EMBL/GenBank/DDBJ databases">
        <authorList>
            <person name="Gilroy R."/>
        </authorList>
    </citation>
    <scope>NUCLEOTIDE SEQUENCE</scope>
    <source>
        <strain evidence="5">ChiGjej1B1-1692</strain>
    </source>
</reference>
<gene>
    <name evidence="5" type="ORF">H9757_12750</name>
</gene>
<dbReference type="SMART" id="SM00354">
    <property type="entry name" value="HTH_LACI"/>
    <property type="match status" value="1"/>
</dbReference>
<evidence type="ECO:0000256" key="2">
    <source>
        <dbReference type="ARBA" id="ARBA00023125"/>
    </source>
</evidence>
<keyword evidence="3" id="KW-0804">Transcription</keyword>
<dbReference type="CDD" id="cd01392">
    <property type="entry name" value="HTH_LacI"/>
    <property type="match status" value="1"/>
</dbReference>
<dbReference type="SUPFAM" id="SSF53822">
    <property type="entry name" value="Periplasmic binding protein-like I"/>
    <property type="match status" value="1"/>
</dbReference>
<feature type="domain" description="HTH lacI-type" evidence="4">
    <location>
        <begin position="2"/>
        <end position="50"/>
    </location>
</feature>
<evidence type="ECO:0000313" key="6">
    <source>
        <dbReference type="Proteomes" id="UP000823894"/>
    </source>
</evidence>
<dbReference type="PROSITE" id="PS50932">
    <property type="entry name" value="HTH_LACI_2"/>
    <property type="match status" value="1"/>
</dbReference>
<dbReference type="Pfam" id="PF00356">
    <property type="entry name" value="LacI"/>
    <property type="match status" value="1"/>
</dbReference>
<dbReference type="InterPro" id="IPR010982">
    <property type="entry name" value="Lambda_DNA-bd_dom_sf"/>
</dbReference>
<dbReference type="PANTHER" id="PTHR30146">
    <property type="entry name" value="LACI-RELATED TRANSCRIPTIONAL REPRESSOR"/>
    <property type="match status" value="1"/>
</dbReference>
<keyword evidence="1" id="KW-0805">Transcription regulation</keyword>
<proteinExistence type="predicted"/>
<name>A0A9D2NY17_9FIRM</name>
<evidence type="ECO:0000256" key="3">
    <source>
        <dbReference type="ARBA" id="ARBA00023163"/>
    </source>
</evidence>
<dbReference type="GO" id="GO:0003700">
    <property type="term" value="F:DNA-binding transcription factor activity"/>
    <property type="evidence" value="ECO:0007669"/>
    <property type="project" value="TreeGrafter"/>
</dbReference>
<protein>
    <submittedName>
        <fullName evidence="5">LacI family transcriptional regulator</fullName>
    </submittedName>
</protein>
<comment type="caution">
    <text evidence="5">The sequence shown here is derived from an EMBL/GenBank/DDBJ whole genome shotgun (WGS) entry which is preliminary data.</text>
</comment>
<dbReference type="AlphaFoldDB" id="A0A9D2NY17"/>
<dbReference type="InterPro" id="IPR046335">
    <property type="entry name" value="LacI/GalR-like_sensor"/>
</dbReference>
<dbReference type="Pfam" id="PF13377">
    <property type="entry name" value="Peripla_BP_3"/>
    <property type="match status" value="1"/>
</dbReference>
<dbReference type="Gene3D" id="1.10.260.40">
    <property type="entry name" value="lambda repressor-like DNA-binding domains"/>
    <property type="match status" value="1"/>
</dbReference>
<reference evidence="5" key="1">
    <citation type="journal article" date="2021" name="PeerJ">
        <title>Extensive microbial diversity within the chicken gut microbiome revealed by metagenomics and culture.</title>
        <authorList>
            <person name="Gilroy R."/>
            <person name="Ravi A."/>
            <person name="Getino M."/>
            <person name="Pursley I."/>
            <person name="Horton D.L."/>
            <person name="Alikhan N.F."/>
            <person name="Baker D."/>
            <person name="Gharbi K."/>
            <person name="Hall N."/>
            <person name="Watson M."/>
            <person name="Adriaenssens E.M."/>
            <person name="Foster-Nyarko E."/>
            <person name="Jarju S."/>
            <person name="Secka A."/>
            <person name="Antonio M."/>
            <person name="Oren A."/>
            <person name="Chaudhuri R.R."/>
            <person name="La Ragione R."/>
            <person name="Hildebrand F."/>
            <person name="Pallen M.J."/>
        </authorList>
    </citation>
    <scope>NUCLEOTIDE SEQUENCE</scope>
    <source>
        <strain evidence="5">ChiGjej1B1-1692</strain>
    </source>
</reference>
<dbReference type="PANTHER" id="PTHR30146:SF109">
    <property type="entry name" value="HTH-TYPE TRANSCRIPTIONAL REGULATOR GALS"/>
    <property type="match status" value="1"/>
</dbReference>
<dbReference type="Gene3D" id="3.40.50.2300">
    <property type="match status" value="2"/>
</dbReference>
<dbReference type="CDD" id="cd06267">
    <property type="entry name" value="PBP1_LacI_sugar_binding-like"/>
    <property type="match status" value="1"/>
</dbReference>
<keyword evidence="2" id="KW-0238">DNA-binding</keyword>
<dbReference type="SUPFAM" id="SSF47413">
    <property type="entry name" value="lambda repressor-like DNA-binding domains"/>
    <property type="match status" value="1"/>
</dbReference>